<evidence type="ECO:0000256" key="17">
    <source>
        <dbReference type="ARBA" id="ARBA00023264"/>
    </source>
</evidence>
<feature type="transmembrane region" description="Helical" evidence="19">
    <location>
        <begin position="207"/>
        <end position="225"/>
    </location>
</feature>
<evidence type="ECO:0000256" key="7">
    <source>
        <dbReference type="ARBA" id="ARBA00019373"/>
    </source>
</evidence>
<comment type="caution">
    <text evidence="20">The sequence shown here is derived from an EMBL/GenBank/DDBJ whole genome shotgun (WGS) entry which is preliminary data.</text>
</comment>
<feature type="transmembrane region" description="Helical" evidence="19">
    <location>
        <begin position="57"/>
        <end position="75"/>
    </location>
</feature>
<dbReference type="GO" id="GO:0016024">
    <property type="term" value="P:CDP-diacylglycerol biosynthetic process"/>
    <property type="evidence" value="ECO:0007669"/>
    <property type="project" value="UniProtKB-UniPathway"/>
</dbReference>
<dbReference type="OrthoDB" id="9799199at2"/>
<reference evidence="20 21" key="1">
    <citation type="submission" date="2018-04" db="EMBL/GenBank/DDBJ databases">
        <title>Genomic Encyclopedia of Archaeal and Bacterial Type Strains, Phase II (KMG-II): from individual species to whole genera.</title>
        <authorList>
            <person name="Goeker M."/>
        </authorList>
    </citation>
    <scope>NUCLEOTIDE SEQUENCE [LARGE SCALE GENOMIC DNA]</scope>
    <source>
        <strain evidence="20 21">DSM 28823</strain>
    </source>
</reference>
<evidence type="ECO:0000256" key="3">
    <source>
        <dbReference type="ARBA" id="ARBA00005119"/>
    </source>
</evidence>
<dbReference type="GO" id="GO:0005886">
    <property type="term" value="C:plasma membrane"/>
    <property type="evidence" value="ECO:0007669"/>
    <property type="project" value="UniProtKB-SubCell"/>
</dbReference>
<evidence type="ECO:0000256" key="14">
    <source>
        <dbReference type="ARBA" id="ARBA00023098"/>
    </source>
</evidence>
<keyword evidence="14" id="KW-0443">Lipid metabolism</keyword>
<comment type="pathway">
    <text evidence="4">Lipid metabolism.</text>
</comment>
<evidence type="ECO:0000256" key="16">
    <source>
        <dbReference type="ARBA" id="ARBA00023209"/>
    </source>
</evidence>
<comment type="subcellular location">
    <subcellularLocation>
        <location evidence="2">Cell membrane</location>
        <topology evidence="2">Multi-pass membrane protein</topology>
    </subcellularLocation>
</comment>
<dbReference type="Pfam" id="PF01148">
    <property type="entry name" value="CTP_transf_1"/>
    <property type="match status" value="1"/>
</dbReference>
<keyword evidence="8" id="KW-1003">Cell membrane</keyword>
<evidence type="ECO:0000313" key="20">
    <source>
        <dbReference type="EMBL" id="PTN10308.1"/>
    </source>
</evidence>
<keyword evidence="12 18" id="KW-0548">Nucleotidyltransferase</keyword>
<name>A0A2T5C625_9BACT</name>
<keyword evidence="15 19" id="KW-0472">Membrane</keyword>
<accession>A0A2T5C625</accession>
<evidence type="ECO:0000256" key="13">
    <source>
        <dbReference type="ARBA" id="ARBA00022989"/>
    </source>
</evidence>
<keyword evidence="13 19" id="KW-1133">Transmembrane helix</keyword>
<evidence type="ECO:0000256" key="19">
    <source>
        <dbReference type="SAM" id="Phobius"/>
    </source>
</evidence>
<evidence type="ECO:0000256" key="1">
    <source>
        <dbReference type="ARBA" id="ARBA00001698"/>
    </source>
</evidence>
<comment type="catalytic activity">
    <reaction evidence="1 18">
        <text>a 1,2-diacyl-sn-glycero-3-phosphate + CTP + H(+) = a CDP-1,2-diacyl-sn-glycerol + diphosphate</text>
        <dbReference type="Rhea" id="RHEA:16229"/>
        <dbReference type="ChEBI" id="CHEBI:15378"/>
        <dbReference type="ChEBI" id="CHEBI:33019"/>
        <dbReference type="ChEBI" id="CHEBI:37563"/>
        <dbReference type="ChEBI" id="CHEBI:58332"/>
        <dbReference type="ChEBI" id="CHEBI:58608"/>
        <dbReference type="EC" id="2.7.7.41"/>
    </reaction>
</comment>
<evidence type="ECO:0000256" key="2">
    <source>
        <dbReference type="ARBA" id="ARBA00004651"/>
    </source>
</evidence>
<evidence type="ECO:0000256" key="8">
    <source>
        <dbReference type="ARBA" id="ARBA00022475"/>
    </source>
</evidence>
<keyword evidence="10 18" id="KW-0808">Transferase</keyword>
<dbReference type="Proteomes" id="UP000243525">
    <property type="component" value="Unassembled WGS sequence"/>
</dbReference>
<protein>
    <recommendedName>
        <fullName evidence="7 18">Phosphatidate cytidylyltransferase</fullName>
        <ecNumber evidence="6 18">2.7.7.41</ecNumber>
    </recommendedName>
</protein>
<sequence length="271" mass="29978">MKNLLTRSITGLIFVAVILAGLFLGEYTFGILFLAILIGALYEFFNVTSETGFKPHRVLASITGALAFILSFLIASERISAIWFFSIFPFILITFINELFANKKHSLQNIAISLAGLIYATVPLSLSNYLVFSKFHGHYSPKLFLALLILIWVYDSGAYLFGVSLGKHRLFERVSPKKSWEGAIGGTLVAVGVSALLSRYITEISMLHWIVLGFLIVVSATLGDLTESMIKRQFGVKDSGTIFPGHGGILDRFDSLLFAIPVFVCYLEVFI</sequence>
<evidence type="ECO:0000256" key="6">
    <source>
        <dbReference type="ARBA" id="ARBA00012487"/>
    </source>
</evidence>
<feature type="transmembrane region" description="Helical" evidence="19">
    <location>
        <begin position="81"/>
        <end position="100"/>
    </location>
</feature>
<comment type="pathway">
    <text evidence="3 18">Phospholipid metabolism; CDP-diacylglycerol biosynthesis; CDP-diacylglycerol from sn-glycerol 3-phosphate: step 3/3.</text>
</comment>
<organism evidence="20 21">
    <name type="scientific">Mangrovibacterium marinum</name>
    <dbReference type="NCBI Taxonomy" id="1639118"/>
    <lineage>
        <taxon>Bacteria</taxon>
        <taxon>Pseudomonadati</taxon>
        <taxon>Bacteroidota</taxon>
        <taxon>Bacteroidia</taxon>
        <taxon>Marinilabiliales</taxon>
        <taxon>Prolixibacteraceae</taxon>
        <taxon>Mangrovibacterium</taxon>
    </lineage>
</organism>
<evidence type="ECO:0000256" key="4">
    <source>
        <dbReference type="ARBA" id="ARBA00005189"/>
    </source>
</evidence>
<evidence type="ECO:0000256" key="9">
    <source>
        <dbReference type="ARBA" id="ARBA00022516"/>
    </source>
</evidence>
<dbReference type="GO" id="GO:0004605">
    <property type="term" value="F:phosphatidate cytidylyltransferase activity"/>
    <property type="evidence" value="ECO:0007669"/>
    <property type="project" value="UniProtKB-EC"/>
</dbReference>
<dbReference type="InterPro" id="IPR000374">
    <property type="entry name" value="PC_trans"/>
</dbReference>
<evidence type="ECO:0000256" key="18">
    <source>
        <dbReference type="RuleBase" id="RU003938"/>
    </source>
</evidence>
<dbReference type="EMBL" id="QAAD01000002">
    <property type="protein sequence ID" value="PTN10308.1"/>
    <property type="molecule type" value="Genomic_DNA"/>
</dbReference>
<evidence type="ECO:0000256" key="10">
    <source>
        <dbReference type="ARBA" id="ARBA00022679"/>
    </source>
</evidence>
<comment type="similarity">
    <text evidence="5 18">Belongs to the CDS family.</text>
</comment>
<keyword evidence="17" id="KW-1208">Phospholipid metabolism</keyword>
<dbReference type="RefSeq" id="WP_107821082.1">
    <property type="nucleotide sequence ID" value="NZ_OY782574.1"/>
</dbReference>
<evidence type="ECO:0000256" key="12">
    <source>
        <dbReference type="ARBA" id="ARBA00022695"/>
    </source>
</evidence>
<dbReference type="PROSITE" id="PS01315">
    <property type="entry name" value="CDS"/>
    <property type="match status" value="1"/>
</dbReference>
<feature type="transmembrane region" description="Helical" evidence="19">
    <location>
        <begin position="12"/>
        <end position="45"/>
    </location>
</feature>
<dbReference type="EC" id="2.7.7.41" evidence="6 18"/>
<dbReference type="UniPathway" id="UPA00557">
    <property type="reaction ID" value="UER00614"/>
</dbReference>
<dbReference type="AlphaFoldDB" id="A0A2T5C625"/>
<evidence type="ECO:0000256" key="5">
    <source>
        <dbReference type="ARBA" id="ARBA00010185"/>
    </source>
</evidence>
<feature type="transmembrane region" description="Helical" evidence="19">
    <location>
        <begin position="143"/>
        <end position="161"/>
    </location>
</feature>
<feature type="transmembrane region" description="Helical" evidence="19">
    <location>
        <begin position="112"/>
        <end position="131"/>
    </location>
</feature>
<proteinExistence type="inferred from homology"/>
<keyword evidence="16" id="KW-0594">Phospholipid biosynthesis</keyword>
<evidence type="ECO:0000256" key="11">
    <source>
        <dbReference type="ARBA" id="ARBA00022692"/>
    </source>
</evidence>
<evidence type="ECO:0000313" key="21">
    <source>
        <dbReference type="Proteomes" id="UP000243525"/>
    </source>
</evidence>
<feature type="transmembrane region" description="Helical" evidence="19">
    <location>
        <begin position="182"/>
        <end position="201"/>
    </location>
</feature>
<dbReference type="PANTHER" id="PTHR46382">
    <property type="entry name" value="PHOSPHATIDATE CYTIDYLYLTRANSFERASE"/>
    <property type="match status" value="1"/>
</dbReference>
<keyword evidence="9" id="KW-0444">Lipid biosynthesis</keyword>
<keyword evidence="11 18" id="KW-0812">Transmembrane</keyword>
<keyword evidence="21" id="KW-1185">Reference proteome</keyword>
<evidence type="ECO:0000256" key="15">
    <source>
        <dbReference type="ARBA" id="ARBA00023136"/>
    </source>
</evidence>
<gene>
    <name evidence="20" type="ORF">C8N47_102293</name>
</gene>
<dbReference type="PANTHER" id="PTHR46382:SF1">
    <property type="entry name" value="PHOSPHATIDATE CYTIDYLYLTRANSFERASE"/>
    <property type="match status" value="1"/>
</dbReference>